<reference evidence="2 3" key="1">
    <citation type="journal article" date="2019" name="Commun. Biol.">
        <title>The bagworm genome reveals a unique fibroin gene that provides high tensile strength.</title>
        <authorList>
            <person name="Kono N."/>
            <person name="Nakamura H."/>
            <person name="Ohtoshi R."/>
            <person name="Tomita M."/>
            <person name="Numata K."/>
            <person name="Arakawa K."/>
        </authorList>
    </citation>
    <scope>NUCLEOTIDE SEQUENCE [LARGE SCALE GENOMIC DNA]</scope>
</reference>
<dbReference type="InterPro" id="IPR057251">
    <property type="entry name" value="FP_C"/>
</dbReference>
<sequence length="201" mass="22859">MRCGRGGRGINLAEGNVEDAQVFRIQYLKLRANNDRSVSRAVPNNLNKFNLEVQCVPDKRTESLLAIFKKICEEIKVPIIYTDICSVCRVAKLNPQSIHPRSILVTLPSERHRDNISAVRRYNKNQPSTLISAHLGIHGNAINIYVSDIAPHTKKIHTAARNVSKERGYKYTWVRFGRIYVRKDDTSPAVVIKVLKDLESR</sequence>
<feature type="domain" description="FP protein C-terminal" evidence="1">
    <location>
        <begin position="151"/>
        <end position="199"/>
    </location>
</feature>
<dbReference type="EMBL" id="BGZK01000290">
    <property type="protein sequence ID" value="GBP34542.1"/>
    <property type="molecule type" value="Genomic_DNA"/>
</dbReference>
<dbReference type="Proteomes" id="UP000299102">
    <property type="component" value="Unassembled WGS sequence"/>
</dbReference>
<evidence type="ECO:0000259" key="1">
    <source>
        <dbReference type="Pfam" id="PF25298"/>
    </source>
</evidence>
<accession>A0A4C1V8B3</accession>
<evidence type="ECO:0000313" key="3">
    <source>
        <dbReference type="Proteomes" id="UP000299102"/>
    </source>
</evidence>
<name>A0A4C1V8B3_EUMVA</name>
<protein>
    <recommendedName>
        <fullName evidence="1">FP protein C-terminal domain-containing protein</fullName>
    </recommendedName>
</protein>
<dbReference type="Pfam" id="PF25298">
    <property type="entry name" value="Baculo_FP_2nd"/>
    <property type="match status" value="1"/>
</dbReference>
<dbReference type="AlphaFoldDB" id="A0A4C1V8B3"/>
<comment type="caution">
    <text evidence="2">The sequence shown here is derived from an EMBL/GenBank/DDBJ whole genome shotgun (WGS) entry which is preliminary data.</text>
</comment>
<proteinExistence type="predicted"/>
<keyword evidence="3" id="KW-1185">Reference proteome</keyword>
<gene>
    <name evidence="2" type="ORF">EVAR_85262_1</name>
</gene>
<organism evidence="2 3">
    <name type="scientific">Eumeta variegata</name>
    <name type="common">Bagworm moth</name>
    <name type="synonym">Eumeta japonica</name>
    <dbReference type="NCBI Taxonomy" id="151549"/>
    <lineage>
        <taxon>Eukaryota</taxon>
        <taxon>Metazoa</taxon>
        <taxon>Ecdysozoa</taxon>
        <taxon>Arthropoda</taxon>
        <taxon>Hexapoda</taxon>
        <taxon>Insecta</taxon>
        <taxon>Pterygota</taxon>
        <taxon>Neoptera</taxon>
        <taxon>Endopterygota</taxon>
        <taxon>Lepidoptera</taxon>
        <taxon>Glossata</taxon>
        <taxon>Ditrysia</taxon>
        <taxon>Tineoidea</taxon>
        <taxon>Psychidae</taxon>
        <taxon>Oiketicinae</taxon>
        <taxon>Eumeta</taxon>
    </lineage>
</organism>
<evidence type="ECO:0000313" key="2">
    <source>
        <dbReference type="EMBL" id="GBP34542.1"/>
    </source>
</evidence>
<dbReference type="OrthoDB" id="7479742at2759"/>